<evidence type="ECO:0000256" key="5">
    <source>
        <dbReference type="ARBA" id="ARBA00022692"/>
    </source>
</evidence>
<dbReference type="GO" id="GO:0016763">
    <property type="term" value="F:pentosyltransferase activity"/>
    <property type="evidence" value="ECO:0007669"/>
    <property type="project" value="TreeGrafter"/>
</dbReference>
<dbReference type="Proteomes" id="UP000470470">
    <property type="component" value="Unassembled WGS sequence"/>
</dbReference>
<dbReference type="GO" id="GO:0009103">
    <property type="term" value="P:lipopolysaccharide biosynthetic process"/>
    <property type="evidence" value="ECO:0007669"/>
    <property type="project" value="UniProtKB-ARBA"/>
</dbReference>
<evidence type="ECO:0000256" key="9">
    <source>
        <dbReference type="SAM" id="Phobius"/>
    </source>
</evidence>
<comment type="subcellular location">
    <subcellularLocation>
        <location evidence="1">Cell membrane</location>
        <topology evidence="1">Multi-pass membrane protein</topology>
    </subcellularLocation>
</comment>
<feature type="domain" description="Glycosyltransferase RgtA/B/C/D-like" evidence="10">
    <location>
        <begin position="102"/>
        <end position="256"/>
    </location>
</feature>
<feature type="transmembrane region" description="Helical" evidence="9">
    <location>
        <begin position="412"/>
        <end position="432"/>
    </location>
</feature>
<feature type="transmembrane region" description="Helical" evidence="9">
    <location>
        <begin position="151"/>
        <end position="171"/>
    </location>
</feature>
<feature type="transmembrane region" description="Helical" evidence="9">
    <location>
        <begin position="329"/>
        <end position="348"/>
    </location>
</feature>
<feature type="domain" description="Putative mannosyltransferase YkcA/B-like C-terminal" evidence="11">
    <location>
        <begin position="572"/>
        <end position="659"/>
    </location>
</feature>
<feature type="transmembrane region" description="Helical" evidence="9">
    <location>
        <begin position="360"/>
        <end position="378"/>
    </location>
</feature>
<feature type="transmembrane region" description="Helical" evidence="9">
    <location>
        <begin position="43"/>
        <end position="62"/>
    </location>
</feature>
<gene>
    <name evidence="12" type="ORF">G1H19_08600</name>
</gene>
<dbReference type="InterPro" id="IPR050297">
    <property type="entry name" value="LipidA_mod_glycosyltrf_83"/>
</dbReference>
<dbReference type="GO" id="GO:0005886">
    <property type="term" value="C:plasma membrane"/>
    <property type="evidence" value="ECO:0007669"/>
    <property type="project" value="UniProtKB-SubCell"/>
</dbReference>
<feature type="region of interest" description="Disordered" evidence="8">
    <location>
        <begin position="511"/>
        <end position="567"/>
    </location>
</feature>
<evidence type="ECO:0000313" key="13">
    <source>
        <dbReference type="Proteomes" id="UP000470470"/>
    </source>
</evidence>
<keyword evidence="4 12" id="KW-0808">Transferase</keyword>
<evidence type="ECO:0000256" key="7">
    <source>
        <dbReference type="ARBA" id="ARBA00023136"/>
    </source>
</evidence>
<feature type="transmembrane region" description="Helical" evidence="9">
    <location>
        <begin position="471"/>
        <end position="491"/>
    </location>
</feature>
<keyword evidence="2" id="KW-1003">Cell membrane</keyword>
<comment type="caution">
    <text evidence="12">The sequence shown here is derived from an EMBL/GenBank/DDBJ whole genome shotgun (WGS) entry which is preliminary data.</text>
</comment>
<dbReference type="InterPro" id="IPR038731">
    <property type="entry name" value="RgtA/B/C-like"/>
</dbReference>
<feature type="region of interest" description="Disordered" evidence="8">
    <location>
        <begin position="1"/>
        <end position="26"/>
    </location>
</feature>
<feature type="transmembrane region" description="Helical" evidence="9">
    <location>
        <begin position="246"/>
        <end position="264"/>
    </location>
</feature>
<feature type="transmembrane region" description="Helical" evidence="9">
    <location>
        <begin position="123"/>
        <end position="144"/>
    </location>
</feature>
<keyword evidence="3" id="KW-0328">Glycosyltransferase</keyword>
<organism evidence="12 13">
    <name type="scientific">Goekera deserti</name>
    <dbReference type="NCBI Taxonomy" id="2497753"/>
    <lineage>
        <taxon>Bacteria</taxon>
        <taxon>Bacillati</taxon>
        <taxon>Actinomycetota</taxon>
        <taxon>Actinomycetes</taxon>
        <taxon>Geodermatophilales</taxon>
        <taxon>Geodermatophilaceae</taxon>
        <taxon>Goekera</taxon>
    </lineage>
</organism>
<feature type="transmembrane region" description="Helical" evidence="9">
    <location>
        <begin position="384"/>
        <end position="405"/>
    </location>
</feature>
<evidence type="ECO:0000256" key="3">
    <source>
        <dbReference type="ARBA" id="ARBA00022676"/>
    </source>
</evidence>
<dbReference type="AlphaFoldDB" id="A0A7K3WC56"/>
<feature type="transmembrane region" description="Helical" evidence="9">
    <location>
        <begin position="221"/>
        <end position="239"/>
    </location>
</feature>
<accession>A0A7K3WC56</accession>
<evidence type="ECO:0000313" key="12">
    <source>
        <dbReference type="EMBL" id="NEL54055.1"/>
    </source>
</evidence>
<feature type="compositionally biased region" description="Gly residues" evidence="8">
    <location>
        <begin position="543"/>
        <end position="565"/>
    </location>
</feature>
<evidence type="ECO:0000256" key="4">
    <source>
        <dbReference type="ARBA" id="ARBA00022679"/>
    </source>
</evidence>
<reference evidence="12 13" key="1">
    <citation type="submission" date="2020-02" db="EMBL/GenBank/DDBJ databases">
        <title>The whole genome sequence of CPCC 205119.</title>
        <authorList>
            <person name="Jiang Z."/>
        </authorList>
    </citation>
    <scope>NUCLEOTIDE SEQUENCE [LARGE SCALE GENOMIC DNA]</scope>
    <source>
        <strain evidence="12 13">CPCC 205119</strain>
    </source>
</reference>
<keyword evidence="6 9" id="KW-1133">Transmembrane helix</keyword>
<dbReference type="InterPro" id="IPR056785">
    <property type="entry name" value="YkcA/B-like_C"/>
</dbReference>
<keyword evidence="5 9" id="KW-0812">Transmembrane</keyword>
<evidence type="ECO:0000256" key="2">
    <source>
        <dbReference type="ARBA" id="ARBA00022475"/>
    </source>
</evidence>
<protein>
    <submittedName>
        <fullName evidence="12">Glycosyltransferase family 39 protein</fullName>
    </submittedName>
</protein>
<keyword evidence="13" id="KW-1185">Reference proteome</keyword>
<evidence type="ECO:0000259" key="11">
    <source>
        <dbReference type="Pfam" id="PF24878"/>
    </source>
</evidence>
<feature type="compositionally biased region" description="Gly residues" evidence="8">
    <location>
        <begin position="511"/>
        <end position="528"/>
    </location>
</feature>
<sequence>MSTVTTAPPGPAGPASPGLPAAPPAAPRSRLQRLLRGRVDDPAWVRPSLAGLLAGTGLLYLWDLSVNGYANSFYAAAVQAGTQSWEAFFYGSSDAANSITVDKPPGSLWIMELSGRVFGFSSWSMLAPQALMGVATVGLVYLAVRRVSGPALGLLAGLVMALTPVAVLMFRFNNPDAQLVLLMTAAAYATVRAVERASLRWLVGVGVLLGLAFLTKTLQAVLVLPGFALAYLVAAPTVLWARVRHLLVAGAAFCVSCGWWIAVVELVPADSRPYIGGSEGNSTWELIWGYNGLGRIFGEGSAAGGGGAGGFNSDTGLTRMFDSSVGGQIAWLLPAALVLLVGGLVAVGRAPRTDLRRASLLLWGSWLLVTAAVFSFMQGTFHQYYTVALAPAIAALVGIGGRLLWQRRAQAWPRLVLAGTVLGTAVWSAVLLSRTPDHLPWLRWVVVVAGVLAAVALTVGHLPVLGRRGVLTGLVAALLVVGLGGPAAYAASTVSTPLTGSVVTAGPAGASTGGGFGGGPGRAGGGPPAGMQPPPGVDAPSGAGTGDGAGAAGRPGGGAGPGGEGQVSDQVTTLVAEDADSYTWAAATTGSTSAAGYQLATGDPVMAIGGFSGSDPSPTLAQFQQYVADGEVHWYVSGSGAGGRGGGGTAGEISTWVAATFTATTVDGVTLYDLTQPAG</sequence>
<proteinExistence type="predicted"/>
<dbReference type="GO" id="GO:0010041">
    <property type="term" value="P:response to iron(III) ion"/>
    <property type="evidence" value="ECO:0007669"/>
    <property type="project" value="TreeGrafter"/>
</dbReference>
<dbReference type="Pfam" id="PF24878">
    <property type="entry name" value="YkcB_C"/>
    <property type="match status" value="1"/>
</dbReference>
<dbReference type="PANTHER" id="PTHR33908:SF3">
    <property type="entry name" value="UNDECAPRENYL PHOSPHATE-ALPHA-4-AMINO-4-DEOXY-L-ARABINOSE ARABINOSYL TRANSFERASE"/>
    <property type="match status" value="1"/>
</dbReference>
<dbReference type="EMBL" id="JAAGWK010000010">
    <property type="protein sequence ID" value="NEL54055.1"/>
    <property type="molecule type" value="Genomic_DNA"/>
</dbReference>
<dbReference type="Pfam" id="PF13231">
    <property type="entry name" value="PMT_2"/>
    <property type="match status" value="1"/>
</dbReference>
<keyword evidence="7 9" id="KW-0472">Membrane</keyword>
<feature type="transmembrane region" description="Helical" evidence="9">
    <location>
        <begin position="444"/>
        <end position="464"/>
    </location>
</feature>
<evidence type="ECO:0000256" key="8">
    <source>
        <dbReference type="SAM" id="MobiDB-lite"/>
    </source>
</evidence>
<dbReference type="PANTHER" id="PTHR33908">
    <property type="entry name" value="MANNOSYLTRANSFERASE YKCB-RELATED"/>
    <property type="match status" value="1"/>
</dbReference>
<evidence type="ECO:0000259" key="10">
    <source>
        <dbReference type="Pfam" id="PF13231"/>
    </source>
</evidence>
<evidence type="ECO:0000256" key="1">
    <source>
        <dbReference type="ARBA" id="ARBA00004651"/>
    </source>
</evidence>
<evidence type="ECO:0000256" key="6">
    <source>
        <dbReference type="ARBA" id="ARBA00022989"/>
    </source>
</evidence>
<name>A0A7K3WC56_9ACTN</name>
<dbReference type="RefSeq" id="WP_152729917.1">
    <property type="nucleotide sequence ID" value="NZ_JAABOZ010000002.1"/>
</dbReference>